<name>A0ABM9DJ10_9HYPH</name>
<evidence type="ECO:0000313" key="3">
    <source>
        <dbReference type="Proteomes" id="UP001152604"/>
    </source>
</evidence>
<gene>
    <name evidence="2" type="ORF">MES4922_170025</name>
</gene>
<reference evidence="2" key="1">
    <citation type="submission" date="2022-03" db="EMBL/GenBank/DDBJ databases">
        <authorList>
            <person name="Brunel B."/>
        </authorList>
    </citation>
    <scope>NUCLEOTIDE SEQUENCE</scope>
    <source>
        <strain evidence="2">STM4922sample</strain>
    </source>
</reference>
<dbReference type="Proteomes" id="UP001152604">
    <property type="component" value="Unassembled WGS sequence"/>
</dbReference>
<evidence type="ECO:0000313" key="2">
    <source>
        <dbReference type="EMBL" id="CAH2396562.1"/>
    </source>
</evidence>
<proteinExistence type="predicted"/>
<evidence type="ECO:0000256" key="1">
    <source>
        <dbReference type="SAM" id="MobiDB-lite"/>
    </source>
</evidence>
<accession>A0ABM9DJ10</accession>
<dbReference type="EMBL" id="CAKXZS010000009">
    <property type="protein sequence ID" value="CAH2396562.1"/>
    <property type="molecule type" value="Genomic_DNA"/>
</dbReference>
<sequence length="73" mass="8157">MMLQCERQGAGKASQLYNRLTKSDGEKNLRLGRPFEQNKTGTMGNAVRLTGRLGYLEMPTSGRTLDRLTRLLG</sequence>
<organism evidence="2 3">
    <name type="scientific">Mesorhizobium ventifaucium</name>
    <dbReference type="NCBI Taxonomy" id="666020"/>
    <lineage>
        <taxon>Bacteria</taxon>
        <taxon>Pseudomonadati</taxon>
        <taxon>Pseudomonadota</taxon>
        <taxon>Alphaproteobacteria</taxon>
        <taxon>Hyphomicrobiales</taxon>
        <taxon>Phyllobacteriaceae</taxon>
        <taxon>Mesorhizobium</taxon>
    </lineage>
</organism>
<protein>
    <submittedName>
        <fullName evidence="2">Uncharacterized protein</fullName>
    </submittedName>
</protein>
<feature type="region of interest" description="Disordered" evidence="1">
    <location>
        <begin position="1"/>
        <end position="41"/>
    </location>
</feature>
<keyword evidence="3" id="KW-1185">Reference proteome</keyword>
<comment type="caution">
    <text evidence="2">The sequence shown here is derived from an EMBL/GenBank/DDBJ whole genome shotgun (WGS) entry which is preliminary data.</text>
</comment>